<reference evidence="3 4" key="1">
    <citation type="submission" date="2020-11" db="EMBL/GenBank/DDBJ databases">
        <title>Sequencing the genomes of 1000 actinobacteria strains.</title>
        <authorList>
            <person name="Klenk H.-P."/>
        </authorList>
    </citation>
    <scope>NUCLEOTIDE SEQUENCE [LARGE SCALE GENOMIC DNA]</scope>
    <source>
        <strain evidence="3 4">DSM 101692</strain>
    </source>
</reference>
<keyword evidence="1" id="KW-0472">Membrane</keyword>
<feature type="transmembrane region" description="Helical" evidence="1">
    <location>
        <begin position="220"/>
        <end position="245"/>
    </location>
</feature>
<evidence type="ECO:0000313" key="4">
    <source>
        <dbReference type="Proteomes" id="UP000614915"/>
    </source>
</evidence>
<evidence type="ECO:0000313" key="3">
    <source>
        <dbReference type="EMBL" id="MBG6064456.1"/>
    </source>
</evidence>
<keyword evidence="1" id="KW-1133">Transmembrane helix</keyword>
<evidence type="ECO:0000256" key="1">
    <source>
        <dbReference type="SAM" id="Phobius"/>
    </source>
</evidence>
<gene>
    <name evidence="3" type="ORF">IW248_000743</name>
</gene>
<evidence type="ECO:0000259" key="2">
    <source>
        <dbReference type="Pfam" id="PF02517"/>
    </source>
</evidence>
<dbReference type="RefSeq" id="WP_307787695.1">
    <property type="nucleotide sequence ID" value="NZ_JADOTX010000001.1"/>
</dbReference>
<feature type="transmembrane region" description="Helical" evidence="1">
    <location>
        <begin position="115"/>
        <end position="134"/>
    </location>
</feature>
<name>A0ABS0JBU3_9ACTN</name>
<protein>
    <recommendedName>
        <fullName evidence="2">CAAX prenyl protease 2/Lysostaphin resistance protein A-like domain-containing protein</fullName>
    </recommendedName>
</protein>
<feature type="domain" description="CAAX prenyl protease 2/Lysostaphin resistance protein A-like" evidence="2">
    <location>
        <begin position="163"/>
        <end position="248"/>
    </location>
</feature>
<feature type="transmembrane region" description="Helical" evidence="1">
    <location>
        <begin position="177"/>
        <end position="200"/>
    </location>
</feature>
<feature type="transmembrane region" description="Helical" evidence="1">
    <location>
        <begin position="83"/>
        <end position="103"/>
    </location>
</feature>
<comment type="caution">
    <text evidence="3">The sequence shown here is derived from an EMBL/GenBank/DDBJ whole genome shotgun (WGS) entry which is preliminary data.</text>
</comment>
<sequence>MTSSAQADEYRSHNGPLAGTFDWRSWPLSGKRVAAASCMLAFAFALWAQGGPSRAVAALVVVETALLCLPWRLPRIHRSGRSFWVETLCGLVAPGGALIVLVVAQRNLLTQLADWWWFVAAAGVGGVFWLVSGLDIRAVPSGMLAFLMGPTPRSQGRARAVCAAAGPFGEEALFRSVVLTTASAAATPMGLLSAVAFVARHHVSPGSNGRGTTRATLTEIAAAVLLLVLTVLSQSLFPALLAHLINNLPGVIIELQREDTGKLDAS</sequence>
<keyword evidence="1" id="KW-0812">Transmembrane</keyword>
<accession>A0ABS0JBU3</accession>
<keyword evidence="4" id="KW-1185">Reference proteome</keyword>
<proteinExistence type="predicted"/>
<dbReference type="Pfam" id="PF02517">
    <property type="entry name" value="Rce1-like"/>
    <property type="match status" value="1"/>
</dbReference>
<dbReference type="Proteomes" id="UP000614915">
    <property type="component" value="Unassembled WGS sequence"/>
</dbReference>
<dbReference type="EMBL" id="JADOTX010000001">
    <property type="protein sequence ID" value="MBG6064456.1"/>
    <property type="molecule type" value="Genomic_DNA"/>
</dbReference>
<organism evidence="3 4">
    <name type="scientific">Micromonospora ureilytica</name>
    <dbReference type="NCBI Taxonomy" id="709868"/>
    <lineage>
        <taxon>Bacteria</taxon>
        <taxon>Bacillati</taxon>
        <taxon>Actinomycetota</taxon>
        <taxon>Actinomycetes</taxon>
        <taxon>Micromonosporales</taxon>
        <taxon>Micromonosporaceae</taxon>
        <taxon>Micromonospora</taxon>
    </lineage>
</organism>
<dbReference type="InterPro" id="IPR003675">
    <property type="entry name" value="Rce1/LyrA-like_dom"/>
</dbReference>